<protein>
    <recommendedName>
        <fullName evidence="10">Protein-export membrane protein SecF</fullName>
    </recommendedName>
</protein>
<dbReference type="InterPro" id="IPR048634">
    <property type="entry name" value="SecD_SecF_C"/>
</dbReference>
<dbReference type="PRINTS" id="PR01755">
    <property type="entry name" value="SECFTRNLCASE"/>
</dbReference>
<comment type="subunit">
    <text evidence="10">Forms a complex with SecD. Part of the essential Sec protein translocation apparatus which comprises SecA, SecYEG and auxiliary proteins SecDF. Other proteins may also be involved.</text>
</comment>
<keyword evidence="3 10" id="KW-1003">Cell membrane</keyword>
<dbReference type="InterPro" id="IPR022646">
    <property type="entry name" value="SecD/SecF_CS"/>
</dbReference>
<keyword evidence="2 10" id="KW-0813">Transport</keyword>
<dbReference type="PANTHER" id="PTHR30081:SF8">
    <property type="entry name" value="PROTEIN TRANSLOCASE SUBUNIT SECF"/>
    <property type="match status" value="1"/>
</dbReference>
<evidence type="ECO:0000256" key="2">
    <source>
        <dbReference type="ARBA" id="ARBA00022448"/>
    </source>
</evidence>
<dbReference type="Pfam" id="PF02355">
    <property type="entry name" value="SecD_SecF_C"/>
    <property type="match status" value="1"/>
</dbReference>
<dbReference type="GO" id="GO:0006605">
    <property type="term" value="P:protein targeting"/>
    <property type="evidence" value="ECO:0007669"/>
    <property type="project" value="UniProtKB-UniRule"/>
</dbReference>
<keyword evidence="5 10" id="KW-0812">Transmembrane</keyword>
<evidence type="ECO:0000256" key="3">
    <source>
        <dbReference type="ARBA" id="ARBA00022475"/>
    </source>
</evidence>
<evidence type="ECO:0000313" key="12">
    <source>
        <dbReference type="EMBL" id="TSC93222.1"/>
    </source>
</evidence>
<dbReference type="GO" id="GO:0065002">
    <property type="term" value="P:intracellular protein transmembrane transport"/>
    <property type="evidence" value="ECO:0007669"/>
    <property type="project" value="UniProtKB-UniRule"/>
</dbReference>
<dbReference type="InterPro" id="IPR022645">
    <property type="entry name" value="SecD/SecF_bac"/>
</dbReference>
<dbReference type="InterPro" id="IPR005665">
    <property type="entry name" value="SecF_bac"/>
</dbReference>
<dbReference type="Gene3D" id="1.20.1640.10">
    <property type="entry name" value="Multidrug efflux transporter AcrB transmembrane domain"/>
    <property type="match status" value="1"/>
</dbReference>
<reference evidence="12 13" key="1">
    <citation type="submission" date="2017-07" db="EMBL/GenBank/DDBJ databases">
        <title>Mechanisms for carbon and nitrogen cycling indicate functional differentiation within the Candidate Phyla Radiation.</title>
        <authorList>
            <person name="Danczak R.E."/>
            <person name="Johnston M.D."/>
            <person name="Kenah C."/>
            <person name="Slattery M."/>
            <person name="Wrighton K.C."/>
            <person name="Wilkins M.J."/>
        </authorList>
    </citation>
    <scope>NUCLEOTIDE SEQUENCE [LARGE SCALE GENOMIC DNA]</scope>
    <source>
        <strain evidence="12">Licking1014_7</strain>
    </source>
</reference>
<dbReference type="EMBL" id="VMGK01000005">
    <property type="protein sequence ID" value="TSC93222.1"/>
    <property type="molecule type" value="Genomic_DNA"/>
</dbReference>
<feature type="transmembrane region" description="Helical" evidence="10">
    <location>
        <begin position="9"/>
        <end position="29"/>
    </location>
</feature>
<feature type="transmembrane region" description="Helical" evidence="10">
    <location>
        <begin position="126"/>
        <end position="145"/>
    </location>
</feature>
<evidence type="ECO:0000256" key="1">
    <source>
        <dbReference type="ARBA" id="ARBA00004651"/>
    </source>
</evidence>
<keyword evidence="8 10" id="KW-0811">Translocation</keyword>
<dbReference type="AlphaFoldDB" id="A0A554LK36"/>
<feature type="transmembrane region" description="Helical" evidence="10">
    <location>
        <begin position="244"/>
        <end position="262"/>
    </location>
</feature>
<evidence type="ECO:0000256" key="6">
    <source>
        <dbReference type="ARBA" id="ARBA00022927"/>
    </source>
</evidence>
<evidence type="ECO:0000256" key="9">
    <source>
        <dbReference type="ARBA" id="ARBA00023136"/>
    </source>
</evidence>
<dbReference type="PROSITE" id="PS50156">
    <property type="entry name" value="SSD"/>
    <property type="match status" value="1"/>
</dbReference>
<dbReference type="SUPFAM" id="SSF82866">
    <property type="entry name" value="Multidrug efflux transporter AcrB transmembrane domain"/>
    <property type="match status" value="1"/>
</dbReference>
<evidence type="ECO:0000256" key="8">
    <source>
        <dbReference type="ARBA" id="ARBA00023010"/>
    </source>
</evidence>
<comment type="similarity">
    <text evidence="10">Belongs to the SecD/SecF family. SecF subfamily.</text>
</comment>
<keyword evidence="6 10" id="KW-0653">Protein transport</keyword>
<dbReference type="InterPro" id="IPR000731">
    <property type="entry name" value="SSD"/>
</dbReference>
<evidence type="ECO:0000313" key="13">
    <source>
        <dbReference type="Proteomes" id="UP000315689"/>
    </source>
</evidence>
<accession>A0A554LK36</accession>
<dbReference type="Pfam" id="PF07549">
    <property type="entry name" value="Sec_GG"/>
    <property type="match status" value="1"/>
</dbReference>
<gene>
    <name evidence="10" type="primary">secF</name>
    <name evidence="12" type="ORF">CEN89_232</name>
</gene>
<dbReference type="InterPro" id="IPR022813">
    <property type="entry name" value="SecD/SecF_arch_bac"/>
</dbReference>
<comment type="subcellular location">
    <subcellularLocation>
        <location evidence="1 10">Cell membrane</location>
        <topology evidence="1 10">Multi-pass membrane protein</topology>
    </subcellularLocation>
</comment>
<keyword evidence="9 10" id="KW-0472">Membrane</keyword>
<dbReference type="GO" id="GO:0005886">
    <property type="term" value="C:plasma membrane"/>
    <property type="evidence" value="ECO:0007669"/>
    <property type="project" value="UniProtKB-SubCell"/>
</dbReference>
<organism evidence="12 13">
    <name type="scientific">Candidatus Berkelbacteria bacterium Licking1014_7</name>
    <dbReference type="NCBI Taxonomy" id="2017147"/>
    <lineage>
        <taxon>Bacteria</taxon>
        <taxon>Candidatus Berkelbacteria</taxon>
    </lineage>
</organism>
<evidence type="ECO:0000256" key="10">
    <source>
        <dbReference type="HAMAP-Rule" id="MF_01464"/>
    </source>
</evidence>
<dbReference type="PANTHER" id="PTHR30081">
    <property type="entry name" value="PROTEIN-EXPORT MEMBRANE PROTEIN SEC"/>
    <property type="match status" value="1"/>
</dbReference>
<keyword evidence="7 10" id="KW-1133">Transmembrane helix</keyword>
<dbReference type="NCBIfam" id="TIGR00966">
    <property type="entry name" value="transloc_SecF"/>
    <property type="match status" value="1"/>
</dbReference>
<dbReference type="GO" id="GO:0043952">
    <property type="term" value="P:protein transport by the Sec complex"/>
    <property type="evidence" value="ECO:0007669"/>
    <property type="project" value="UniProtKB-UniRule"/>
</dbReference>
<feature type="domain" description="SSD" evidence="11">
    <location>
        <begin position="126"/>
        <end position="293"/>
    </location>
</feature>
<feature type="transmembrane region" description="Helical" evidence="10">
    <location>
        <begin position="268"/>
        <end position="294"/>
    </location>
</feature>
<evidence type="ECO:0000259" key="11">
    <source>
        <dbReference type="PROSITE" id="PS50156"/>
    </source>
</evidence>
<feature type="transmembrane region" description="Helical" evidence="10">
    <location>
        <begin position="189"/>
        <end position="210"/>
    </location>
</feature>
<dbReference type="Proteomes" id="UP000315689">
    <property type="component" value="Unassembled WGS sequence"/>
</dbReference>
<keyword evidence="4" id="KW-0997">Cell inner membrane</keyword>
<evidence type="ECO:0000256" key="5">
    <source>
        <dbReference type="ARBA" id="ARBA00022692"/>
    </source>
</evidence>
<sequence>MNLLGRKKIWYLAISGIIILTGIISLLIFKLRLGIDFVGGSIIEIETKQNTNFSNDKIKQALADKNIENLSIYQIGEGGWVLKMKEIDENKKNEIINAIKNKVGESEERRFETVGPTVSQNLRQKSIFAIILAMFAIIFYIALAFRRLPKFLSPWKFGISAIIALVHDLLIVLGAFSILSHFWGYEIDSMFITALLTILGFSVHDTIVVFDRIRENFHSNSPYSGLDIESVANYSLVQTMGRSLNTSLTIILVLIVMLTLGGNTIQPFIVAMLIGMITGTYSSIFIATPILVFWHRK</sequence>
<dbReference type="HAMAP" id="MF_01464_B">
    <property type="entry name" value="SecF_B"/>
    <property type="match status" value="1"/>
</dbReference>
<comment type="function">
    <text evidence="10">Part of the Sec protein translocase complex. Interacts with the SecYEG preprotein conducting channel. SecDF uses the proton motive force (PMF) to complete protein translocation after the ATP-dependent function of SecA.</text>
</comment>
<dbReference type="GO" id="GO:0015450">
    <property type="term" value="F:protein-transporting ATPase activity"/>
    <property type="evidence" value="ECO:0007669"/>
    <property type="project" value="InterPro"/>
</dbReference>
<name>A0A554LK36_9BACT</name>
<evidence type="ECO:0000256" key="4">
    <source>
        <dbReference type="ARBA" id="ARBA00022519"/>
    </source>
</evidence>
<evidence type="ECO:0000256" key="7">
    <source>
        <dbReference type="ARBA" id="ARBA00022989"/>
    </source>
</evidence>
<proteinExistence type="inferred from homology"/>
<feature type="transmembrane region" description="Helical" evidence="10">
    <location>
        <begin position="157"/>
        <end position="183"/>
    </location>
</feature>
<comment type="caution">
    <text evidence="12">The sequence shown here is derived from an EMBL/GenBank/DDBJ whole genome shotgun (WGS) entry which is preliminary data.</text>
</comment>